<sequence>MHSSSFIILTALFTVSISALRSQNQVSELQAPIDGFDIVISQWEVQATPEGEKLILAGTVEQVLGELRGINPDYEKDFGLDSELPLPVIHKLNDFSNAPFACNTTNAMADQSIIVKGAKYLRGVKGKPYQPPGPSTCARVSCSWKSAIWWCNHANTPRELGSFGEIADGADRIVQGCQTNGEWIDGQTWHKDDWSVVVGRSDC</sequence>
<dbReference type="PANTHER" id="PTHR35605:SF1">
    <property type="entry name" value="ECP2 EFFECTOR PROTEIN DOMAIN-CONTAINING PROTEIN-RELATED"/>
    <property type="match status" value="1"/>
</dbReference>
<protein>
    <recommendedName>
        <fullName evidence="4">Secreted protein</fullName>
    </recommendedName>
</protein>
<accession>A0A1G4BPH4</accession>
<evidence type="ECO:0000313" key="2">
    <source>
        <dbReference type="EMBL" id="OHF03176.1"/>
    </source>
</evidence>
<dbReference type="EMBL" id="MJBS01000008">
    <property type="protein sequence ID" value="OHF03176.1"/>
    <property type="molecule type" value="Genomic_DNA"/>
</dbReference>
<reference evidence="2 3" key="1">
    <citation type="submission" date="2016-09" db="EMBL/GenBank/DDBJ databases">
        <authorList>
            <person name="Capua I."/>
            <person name="De Benedictis P."/>
            <person name="Joannis T."/>
            <person name="Lombin L.H."/>
            <person name="Cattoli G."/>
        </authorList>
    </citation>
    <scope>NUCLEOTIDE SEQUENCE [LARGE SCALE GENOMIC DNA]</scope>
    <source>
        <strain evidence="2 3">IMI 309357</strain>
    </source>
</reference>
<dbReference type="RefSeq" id="XP_022480313.1">
    <property type="nucleotide sequence ID" value="XM_022613214.1"/>
</dbReference>
<name>A0A1G4BPH4_9PEZI</name>
<organism evidence="2 3">
    <name type="scientific">Colletotrichum orchidophilum</name>
    <dbReference type="NCBI Taxonomy" id="1209926"/>
    <lineage>
        <taxon>Eukaryota</taxon>
        <taxon>Fungi</taxon>
        <taxon>Dikarya</taxon>
        <taxon>Ascomycota</taxon>
        <taxon>Pezizomycotina</taxon>
        <taxon>Sordariomycetes</taxon>
        <taxon>Hypocreomycetidae</taxon>
        <taxon>Glomerellales</taxon>
        <taxon>Glomerellaceae</taxon>
        <taxon>Colletotrichum</taxon>
    </lineage>
</organism>
<keyword evidence="1" id="KW-0732">Signal</keyword>
<evidence type="ECO:0000313" key="3">
    <source>
        <dbReference type="Proteomes" id="UP000176998"/>
    </source>
</evidence>
<dbReference type="Proteomes" id="UP000176998">
    <property type="component" value="Unassembled WGS sequence"/>
</dbReference>
<keyword evidence="3" id="KW-1185">Reference proteome</keyword>
<dbReference type="OrthoDB" id="3552888at2759"/>
<evidence type="ECO:0008006" key="4">
    <source>
        <dbReference type="Google" id="ProtNLM"/>
    </source>
</evidence>
<evidence type="ECO:0000256" key="1">
    <source>
        <dbReference type="SAM" id="SignalP"/>
    </source>
</evidence>
<proteinExistence type="predicted"/>
<dbReference type="PANTHER" id="PTHR35605">
    <property type="entry name" value="ECP2 EFFECTOR PROTEIN DOMAIN-CONTAINING PROTEIN-RELATED"/>
    <property type="match status" value="1"/>
</dbReference>
<dbReference type="AlphaFoldDB" id="A0A1G4BPH4"/>
<dbReference type="STRING" id="1209926.A0A1G4BPH4"/>
<gene>
    <name evidence="2" type="ORF">CORC01_01560</name>
</gene>
<feature type="chain" id="PRO_5009603151" description="Secreted protein" evidence="1">
    <location>
        <begin position="20"/>
        <end position="203"/>
    </location>
</feature>
<feature type="signal peptide" evidence="1">
    <location>
        <begin position="1"/>
        <end position="19"/>
    </location>
</feature>
<dbReference type="GeneID" id="34554724"/>
<comment type="caution">
    <text evidence="2">The sequence shown here is derived from an EMBL/GenBank/DDBJ whole genome shotgun (WGS) entry which is preliminary data.</text>
</comment>